<proteinExistence type="predicted"/>
<feature type="chain" id="PRO_5043946356" description="DUF4216 domain-containing protein" evidence="1">
    <location>
        <begin position="28"/>
        <end position="168"/>
    </location>
</feature>
<accession>A0AAW2M8M3</accession>
<reference evidence="3" key="1">
    <citation type="submission" date="2020-06" db="EMBL/GenBank/DDBJ databases">
        <authorList>
            <person name="Li T."/>
            <person name="Hu X."/>
            <person name="Zhang T."/>
            <person name="Song X."/>
            <person name="Zhang H."/>
            <person name="Dai N."/>
            <person name="Sheng W."/>
            <person name="Hou X."/>
            <person name="Wei L."/>
        </authorList>
    </citation>
    <scope>NUCLEOTIDE SEQUENCE</scope>
    <source>
        <strain evidence="3">KEN8</strain>
        <tissue evidence="3">Leaf</tissue>
    </source>
</reference>
<evidence type="ECO:0000259" key="2">
    <source>
        <dbReference type="Pfam" id="PF13952"/>
    </source>
</evidence>
<keyword evidence="1" id="KW-0732">Signal</keyword>
<sequence>MVSIWNSASFVVMLGSGVICHPSDVEAWKHFNETHPDFDLEPRNVRLGLYVDGLAPHGQYGKSYSCWPVIITTYNLPPRMCMKSEYMSGLPPGMCMKSGWVDPTKGLKIHPKYHLVDVNHKRLYQKDEPFILAQQAIQVYYAQYPHQHHHHHHHLYQRLKLPLTTTLL</sequence>
<comment type="caution">
    <text evidence="3">The sequence shown here is derived from an EMBL/GenBank/DDBJ whole genome shotgun (WGS) entry which is preliminary data.</text>
</comment>
<dbReference type="EMBL" id="JACGWM010000014">
    <property type="protein sequence ID" value="KAL0327842.1"/>
    <property type="molecule type" value="Genomic_DNA"/>
</dbReference>
<feature type="signal peptide" evidence="1">
    <location>
        <begin position="1"/>
        <end position="27"/>
    </location>
</feature>
<reference evidence="3" key="2">
    <citation type="journal article" date="2024" name="Plant">
        <title>Genomic evolution and insights into agronomic trait innovations of Sesamum species.</title>
        <authorList>
            <person name="Miao H."/>
            <person name="Wang L."/>
            <person name="Qu L."/>
            <person name="Liu H."/>
            <person name="Sun Y."/>
            <person name="Le M."/>
            <person name="Wang Q."/>
            <person name="Wei S."/>
            <person name="Zheng Y."/>
            <person name="Lin W."/>
            <person name="Duan Y."/>
            <person name="Cao H."/>
            <person name="Xiong S."/>
            <person name="Wang X."/>
            <person name="Wei L."/>
            <person name="Li C."/>
            <person name="Ma Q."/>
            <person name="Ju M."/>
            <person name="Zhao R."/>
            <person name="Li G."/>
            <person name="Mu C."/>
            <person name="Tian Q."/>
            <person name="Mei H."/>
            <person name="Zhang T."/>
            <person name="Gao T."/>
            <person name="Zhang H."/>
        </authorList>
    </citation>
    <scope>NUCLEOTIDE SEQUENCE</scope>
    <source>
        <strain evidence="3">KEN8</strain>
    </source>
</reference>
<name>A0AAW2M8M3_9LAMI</name>
<feature type="domain" description="DUF4216" evidence="2">
    <location>
        <begin position="97"/>
        <end position="148"/>
    </location>
</feature>
<dbReference type="InterPro" id="IPR004242">
    <property type="entry name" value="Transposase_21"/>
</dbReference>
<gene>
    <name evidence="3" type="ORF">Scaly_2216800</name>
</gene>
<evidence type="ECO:0000256" key="1">
    <source>
        <dbReference type="SAM" id="SignalP"/>
    </source>
</evidence>
<organism evidence="3">
    <name type="scientific">Sesamum calycinum</name>
    <dbReference type="NCBI Taxonomy" id="2727403"/>
    <lineage>
        <taxon>Eukaryota</taxon>
        <taxon>Viridiplantae</taxon>
        <taxon>Streptophyta</taxon>
        <taxon>Embryophyta</taxon>
        <taxon>Tracheophyta</taxon>
        <taxon>Spermatophyta</taxon>
        <taxon>Magnoliopsida</taxon>
        <taxon>eudicotyledons</taxon>
        <taxon>Gunneridae</taxon>
        <taxon>Pentapetalae</taxon>
        <taxon>asterids</taxon>
        <taxon>lamiids</taxon>
        <taxon>Lamiales</taxon>
        <taxon>Pedaliaceae</taxon>
        <taxon>Sesamum</taxon>
    </lineage>
</organism>
<dbReference type="PANTHER" id="PTHR48258">
    <property type="entry name" value="DUF4218 DOMAIN-CONTAINING PROTEIN-RELATED"/>
    <property type="match status" value="1"/>
</dbReference>
<dbReference type="InterPro" id="IPR025312">
    <property type="entry name" value="DUF4216"/>
</dbReference>
<dbReference type="Pfam" id="PF13952">
    <property type="entry name" value="DUF4216"/>
    <property type="match status" value="1"/>
</dbReference>
<dbReference type="PANTHER" id="PTHR48258:SF4">
    <property type="entry name" value="DUF4216 DOMAIN-CONTAINING PROTEIN"/>
    <property type="match status" value="1"/>
</dbReference>
<dbReference type="AlphaFoldDB" id="A0AAW2M8M3"/>
<evidence type="ECO:0000313" key="3">
    <source>
        <dbReference type="EMBL" id="KAL0327842.1"/>
    </source>
</evidence>
<protein>
    <recommendedName>
        <fullName evidence="2">DUF4216 domain-containing protein</fullName>
    </recommendedName>
</protein>
<dbReference type="Pfam" id="PF02992">
    <property type="entry name" value="Transposase_21"/>
    <property type="match status" value="1"/>
</dbReference>